<evidence type="ECO:0000256" key="1">
    <source>
        <dbReference type="SAM" id="MobiDB-lite"/>
    </source>
</evidence>
<dbReference type="AlphaFoldDB" id="A0AAD7FJB8"/>
<feature type="region of interest" description="Disordered" evidence="1">
    <location>
        <begin position="161"/>
        <end position="240"/>
    </location>
</feature>
<dbReference type="Proteomes" id="UP001221142">
    <property type="component" value="Unassembled WGS sequence"/>
</dbReference>
<name>A0AAD7FJB8_9AGAR</name>
<dbReference type="EMBL" id="JARKIF010000015">
    <property type="protein sequence ID" value="KAJ7622228.1"/>
    <property type="molecule type" value="Genomic_DNA"/>
</dbReference>
<reference evidence="2" key="1">
    <citation type="submission" date="2023-03" db="EMBL/GenBank/DDBJ databases">
        <title>Massive genome expansion in bonnet fungi (Mycena s.s.) driven by repeated elements and novel gene families across ecological guilds.</title>
        <authorList>
            <consortium name="Lawrence Berkeley National Laboratory"/>
            <person name="Harder C.B."/>
            <person name="Miyauchi S."/>
            <person name="Viragh M."/>
            <person name="Kuo A."/>
            <person name="Thoen E."/>
            <person name="Andreopoulos B."/>
            <person name="Lu D."/>
            <person name="Skrede I."/>
            <person name="Drula E."/>
            <person name="Henrissat B."/>
            <person name="Morin E."/>
            <person name="Kohler A."/>
            <person name="Barry K."/>
            <person name="LaButti K."/>
            <person name="Morin E."/>
            <person name="Salamov A."/>
            <person name="Lipzen A."/>
            <person name="Mereny Z."/>
            <person name="Hegedus B."/>
            <person name="Baldrian P."/>
            <person name="Stursova M."/>
            <person name="Weitz H."/>
            <person name="Taylor A."/>
            <person name="Grigoriev I.V."/>
            <person name="Nagy L.G."/>
            <person name="Martin F."/>
            <person name="Kauserud H."/>
        </authorList>
    </citation>
    <scope>NUCLEOTIDE SEQUENCE</scope>
    <source>
        <strain evidence="2">9284</strain>
    </source>
</reference>
<gene>
    <name evidence="2" type="ORF">FB45DRAFT_870441</name>
</gene>
<feature type="compositionally biased region" description="Basic and acidic residues" evidence="1">
    <location>
        <begin position="172"/>
        <end position="193"/>
    </location>
</feature>
<feature type="compositionally biased region" description="Basic residues" evidence="1">
    <location>
        <begin position="231"/>
        <end position="240"/>
    </location>
</feature>
<sequence>MSICAHRMPSFPIWTISHGTWGVSLCLPRKVKLRVGKFRPCRGYGCGSSTGDPWSALLRVHSAFILVQVYRTWLDKIPILAPSLTCGSERGNLRDFPSKSTGMRMQYPRIVPILCHSPQTGTPFSSGLEKNFYLYISKGVLEHPPNHQNFELIEIREPGRGGYNRAAQPDLVVREPGRGGYNREVDSEIDARGRGGYNRAAHPDPVAREPGRGGYNREVDSEIDARGRGGYNKRGRGGYN</sequence>
<protein>
    <submittedName>
        <fullName evidence="2">Uncharacterized protein</fullName>
    </submittedName>
</protein>
<comment type="caution">
    <text evidence="2">The sequence shown here is derived from an EMBL/GenBank/DDBJ whole genome shotgun (WGS) entry which is preliminary data.</text>
</comment>
<organism evidence="2 3">
    <name type="scientific">Roridomyces roridus</name>
    <dbReference type="NCBI Taxonomy" id="1738132"/>
    <lineage>
        <taxon>Eukaryota</taxon>
        <taxon>Fungi</taxon>
        <taxon>Dikarya</taxon>
        <taxon>Basidiomycota</taxon>
        <taxon>Agaricomycotina</taxon>
        <taxon>Agaricomycetes</taxon>
        <taxon>Agaricomycetidae</taxon>
        <taxon>Agaricales</taxon>
        <taxon>Marasmiineae</taxon>
        <taxon>Mycenaceae</taxon>
        <taxon>Roridomyces</taxon>
    </lineage>
</organism>
<feature type="compositionally biased region" description="Basic and acidic residues" evidence="1">
    <location>
        <begin position="201"/>
        <end position="227"/>
    </location>
</feature>
<evidence type="ECO:0000313" key="2">
    <source>
        <dbReference type="EMBL" id="KAJ7622228.1"/>
    </source>
</evidence>
<accession>A0AAD7FJB8</accession>
<evidence type="ECO:0000313" key="3">
    <source>
        <dbReference type="Proteomes" id="UP001221142"/>
    </source>
</evidence>
<keyword evidence="3" id="KW-1185">Reference proteome</keyword>
<proteinExistence type="predicted"/>